<feature type="region of interest" description="Disordered" evidence="11">
    <location>
        <begin position="169"/>
        <end position="215"/>
    </location>
</feature>
<feature type="compositionally biased region" description="Low complexity" evidence="11">
    <location>
        <begin position="171"/>
        <end position="183"/>
    </location>
</feature>
<feature type="transmembrane region" description="Helical" evidence="10">
    <location>
        <begin position="93"/>
        <end position="114"/>
    </location>
</feature>
<feature type="transmembrane region" description="Helical" evidence="10">
    <location>
        <begin position="34"/>
        <end position="54"/>
    </location>
</feature>
<feature type="transmembrane region" description="Helical" evidence="10">
    <location>
        <begin position="66"/>
        <end position="87"/>
    </location>
</feature>
<feature type="compositionally biased region" description="Basic and acidic residues" evidence="11">
    <location>
        <begin position="771"/>
        <end position="783"/>
    </location>
</feature>
<proteinExistence type="inferred from homology"/>
<comment type="subcellular location">
    <subcellularLocation>
        <location evidence="1">Membrane</location>
        <topology evidence="1">Multi-pass membrane protein</topology>
    </subcellularLocation>
</comment>
<dbReference type="OrthoDB" id="9999863at2759"/>
<feature type="transmembrane region" description="Helical" evidence="10">
    <location>
        <begin position="464"/>
        <end position="486"/>
    </location>
</feature>
<evidence type="ECO:0000256" key="6">
    <source>
        <dbReference type="ARBA" id="ARBA00022958"/>
    </source>
</evidence>
<keyword evidence="6 10" id="KW-0630">Potassium</keyword>
<dbReference type="PIRSF" id="PIRSF002450">
    <property type="entry name" value="K+_transpter_TRK"/>
    <property type="match status" value="1"/>
</dbReference>
<evidence type="ECO:0000256" key="11">
    <source>
        <dbReference type="SAM" id="MobiDB-lite"/>
    </source>
</evidence>
<evidence type="ECO:0000256" key="4">
    <source>
        <dbReference type="ARBA" id="ARBA00022538"/>
    </source>
</evidence>
<dbReference type="GO" id="GO:0005886">
    <property type="term" value="C:plasma membrane"/>
    <property type="evidence" value="ECO:0007669"/>
    <property type="project" value="InterPro"/>
</dbReference>
<comment type="similarity">
    <text evidence="2 10">Belongs to the TrkH potassium transport family.</text>
</comment>
<evidence type="ECO:0000256" key="8">
    <source>
        <dbReference type="ARBA" id="ARBA00023065"/>
    </source>
</evidence>
<keyword evidence="5 10" id="KW-0812">Transmembrane</keyword>
<sequence>MDRMWARLEALGGRARTEGRRLANEFEVLNVNFYRLHLLFFIVTPLVLAAIAYASNGRFPARYVDLLFCCVSAMTGTGLATLDLSALTAWQQTILVVLQLVGSPITVALVAVYVRRRYFQRHLQWIVKSEFERTQTRGASLDARANDVVARGRTGTGTGTADANTMRHRANAGGANGTENENGIKSENGNESGNAAETVTEKRSGEYDARAESRRRRARFRPTVDVDATLVAFSTSPERMMASPLALEQDIADHMFGRSGQARAPSERRVGFARQRAPTRRKTVQVVDPDHSTDDAFGGFGDPLSLLARLFRRLFPSMQQRLRRSMTMPAESKLVPHYINLDTVPQGARPVPYFTFNARVRRNSVFYGLSDDDCEELGGVEYRALTALLWIVSSYIIGTLLISFVVTAPYMSLGKWKSIFQPPQQHRIINPVWYSAFEVVGAWANTGMSLVDQSLVPFQTAYPMLIFLIWVAVAGNTGFPILWAIYKCFPKASQTRETLHFLLDHPRRCFIYLFPSRQTWFLFTVLILLNLTDWFFFLVLNIGNATVEAIPVGTRLVVAAVQAVAVRLAGFQSVAIAALAPAVKVLYLVMMYVSAYPVTMSVRSTNVYEERSLGVFEEEVDDDDDIEDEEDYPETDSRVAIWGRYLARHAKRQLAFDMWWLALALFLLCIIERHQLSDPSSDSWFNLFSLMFEIVSAYSTVGLSLGIPTANYALTGAMHTVSKLIICAVMLRGRHRGLPVAVDRAIMLPKEFLEKASEKARQMKARQAARSWEKDAHGRRSGV</sequence>
<feature type="region of interest" description="Disordered" evidence="11">
    <location>
        <begin position="764"/>
        <end position="783"/>
    </location>
</feature>
<dbReference type="eggNOG" id="KOG1341">
    <property type="taxonomic scope" value="Eukaryota"/>
</dbReference>
<dbReference type="InterPro" id="IPR051143">
    <property type="entry name" value="TrkH_K-transport"/>
</dbReference>
<keyword evidence="3 10" id="KW-0813">Transport</keyword>
<dbReference type="NCBIfam" id="TIGR00934">
    <property type="entry name" value="2a38euk"/>
    <property type="match status" value="1"/>
</dbReference>
<dbReference type="GO" id="GO:1990573">
    <property type="term" value="P:potassium ion import across plasma membrane"/>
    <property type="evidence" value="ECO:0007669"/>
    <property type="project" value="TreeGrafter"/>
</dbReference>
<dbReference type="GO" id="GO:0140107">
    <property type="term" value="F:high-affinity potassium ion transmembrane transporter activity"/>
    <property type="evidence" value="ECO:0007669"/>
    <property type="project" value="TreeGrafter"/>
</dbReference>
<dbReference type="HOGENOM" id="CLU_005947_3_0_1"/>
<name>W4KA25_HETIT</name>
<dbReference type="InterPro" id="IPR003445">
    <property type="entry name" value="Cat_transpt"/>
</dbReference>
<keyword evidence="7 10" id="KW-1133">Transmembrane helix</keyword>
<organism evidence="12 13">
    <name type="scientific">Heterobasidion irregulare (strain TC 32-1)</name>
    <dbReference type="NCBI Taxonomy" id="747525"/>
    <lineage>
        <taxon>Eukaryota</taxon>
        <taxon>Fungi</taxon>
        <taxon>Dikarya</taxon>
        <taxon>Basidiomycota</taxon>
        <taxon>Agaricomycotina</taxon>
        <taxon>Agaricomycetes</taxon>
        <taxon>Russulales</taxon>
        <taxon>Bondarzewiaceae</taxon>
        <taxon>Heterobasidion</taxon>
        <taxon>Heterobasidion annosum species complex</taxon>
    </lineage>
</organism>
<reference evidence="12 13" key="1">
    <citation type="journal article" date="2012" name="New Phytol.">
        <title>Insight into trade-off between wood decay and parasitism from the genome of a fungal forest pathogen.</title>
        <authorList>
            <person name="Olson A."/>
            <person name="Aerts A."/>
            <person name="Asiegbu F."/>
            <person name="Belbahri L."/>
            <person name="Bouzid O."/>
            <person name="Broberg A."/>
            <person name="Canback B."/>
            <person name="Coutinho P.M."/>
            <person name="Cullen D."/>
            <person name="Dalman K."/>
            <person name="Deflorio G."/>
            <person name="van Diepen L.T."/>
            <person name="Dunand C."/>
            <person name="Duplessis S."/>
            <person name="Durling M."/>
            <person name="Gonthier P."/>
            <person name="Grimwood J."/>
            <person name="Fossdal C.G."/>
            <person name="Hansson D."/>
            <person name="Henrissat B."/>
            <person name="Hietala A."/>
            <person name="Himmelstrand K."/>
            <person name="Hoffmeister D."/>
            <person name="Hogberg N."/>
            <person name="James T.Y."/>
            <person name="Karlsson M."/>
            <person name="Kohler A."/>
            <person name="Kues U."/>
            <person name="Lee Y.H."/>
            <person name="Lin Y.C."/>
            <person name="Lind M."/>
            <person name="Lindquist E."/>
            <person name="Lombard V."/>
            <person name="Lucas S."/>
            <person name="Lunden K."/>
            <person name="Morin E."/>
            <person name="Murat C."/>
            <person name="Park J."/>
            <person name="Raffaello T."/>
            <person name="Rouze P."/>
            <person name="Salamov A."/>
            <person name="Schmutz J."/>
            <person name="Solheim H."/>
            <person name="Stahlberg J."/>
            <person name="Velez H."/>
            <person name="de Vries R.P."/>
            <person name="Wiebenga A."/>
            <person name="Woodward S."/>
            <person name="Yakovlev I."/>
            <person name="Garbelotto M."/>
            <person name="Martin F."/>
            <person name="Grigoriev I.V."/>
            <person name="Stenlid J."/>
        </authorList>
    </citation>
    <scope>NUCLEOTIDE SEQUENCE [LARGE SCALE GENOMIC DNA]</scope>
    <source>
        <strain evidence="12 13">TC 32-1</strain>
    </source>
</reference>
<feature type="transmembrane region" description="Helical" evidence="10">
    <location>
        <begin position="520"/>
        <end position="543"/>
    </location>
</feature>
<accession>W4KA25</accession>
<dbReference type="PANTHER" id="PTHR31064:SF30">
    <property type="entry name" value="HIGH-AFFINITY POTASSIUM TRANSPORT PROTEIN-RELATED"/>
    <property type="match status" value="1"/>
</dbReference>
<protein>
    <recommendedName>
        <fullName evidence="10">Potassium transport protein</fullName>
    </recommendedName>
</protein>
<evidence type="ECO:0000256" key="10">
    <source>
        <dbReference type="PIRNR" id="PIRNR002450"/>
    </source>
</evidence>
<keyword evidence="9 10" id="KW-0472">Membrane</keyword>
<keyword evidence="13" id="KW-1185">Reference proteome</keyword>
<gene>
    <name evidence="12" type="ORF">HETIRDRAFT_168848</name>
</gene>
<dbReference type="GeneID" id="20668188"/>
<dbReference type="Pfam" id="PF02386">
    <property type="entry name" value="TrkH"/>
    <property type="match status" value="1"/>
</dbReference>
<dbReference type="FunCoup" id="W4KA25">
    <property type="interactions" value="61"/>
</dbReference>
<keyword evidence="8 10" id="KW-0406">Ion transport</keyword>
<feature type="compositionally biased region" description="Polar residues" evidence="11">
    <location>
        <begin position="185"/>
        <end position="197"/>
    </location>
</feature>
<keyword evidence="4 10" id="KW-0633">Potassium transport</keyword>
<dbReference type="Proteomes" id="UP000030671">
    <property type="component" value="Unassembled WGS sequence"/>
</dbReference>
<dbReference type="InParanoid" id="W4KA25"/>
<feature type="transmembrane region" description="Helical" evidence="10">
    <location>
        <begin position="654"/>
        <end position="671"/>
    </location>
</feature>
<evidence type="ECO:0000256" key="5">
    <source>
        <dbReference type="ARBA" id="ARBA00022692"/>
    </source>
</evidence>
<dbReference type="InterPro" id="IPR004773">
    <property type="entry name" value="K/Na_transp_Trk1/HKT1"/>
</dbReference>
<evidence type="ECO:0000313" key="13">
    <source>
        <dbReference type="Proteomes" id="UP000030671"/>
    </source>
</evidence>
<feature type="compositionally biased region" description="Basic and acidic residues" evidence="11">
    <location>
        <begin position="199"/>
        <end position="212"/>
    </location>
</feature>
<feature type="transmembrane region" description="Helical" evidence="10">
    <location>
        <begin position="683"/>
        <end position="706"/>
    </location>
</feature>
<dbReference type="EMBL" id="KI925458">
    <property type="protein sequence ID" value="ETW82200.1"/>
    <property type="molecule type" value="Genomic_DNA"/>
</dbReference>
<feature type="transmembrane region" description="Helical" evidence="10">
    <location>
        <begin position="576"/>
        <end position="595"/>
    </location>
</feature>
<dbReference type="STRING" id="747525.W4KA25"/>
<evidence type="ECO:0000256" key="9">
    <source>
        <dbReference type="ARBA" id="ARBA00023136"/>
    </source>
</evidence>
<dbReference type="KEGG" id="hir:HETIRDRAFT_168848"/>
<evidence type="ECO:0000313" key="12">
    <source>
        <dbReference type="EMBL" id="ETW82200.1"/>
    </source>
</evidence>
<dbReference type="PANTHER" id="PTHR31064">
    <property type="entry name" value="POTASSIUM TRANSPORT PROTEIN DDB_G0292412-RELATED"/>
    <property type="match status" value="1"/>
</dbReference>
<dbReference type="AlphaFoldDB" id="W4KA25"/>
<evidence type="ECO:0000256" key="2">
    <source>
        <dbReference type="ARBA" id="ARBA00009137"/>
    </source>
</evidence>
<dbReference type="RefSeq" id="XP_009546747.1">
    <property type="nucleotide sequence ID" value="XM_009548452.1"/>
</dbReference>
<dbReference type="InterPro" id="IPR015958">
    <property type="entry name" value="Trk1_fungi"/>
</dbReference>
<evidence type="ECO:0000256" key="7">
    <source>
        <dbReference type="ARBA" id="ARBA00022989"/>
    </source>
</evidence>
<evidence type="ECO:0000256" key="1">
    <source>
        <dbReference type="ARBA" id="ARBA00004141"/>
    </source>
</evidence>
<evidence type="ECO:0000256" key="3">
    <source>
        <dbReference type="ARBA" id="ARBA00022448"/>
    </source>
</evidence>
<dbReference type="GO" id="GO:0030007">
    <property type="term" value="P:intracellular potassium ion homeostasis"/>
    <property type="evidence" value="ECO:0007669"/>
    <property type="project" value="UniProtKB-UniRule"/>
</dbReference>
<feature type="transmembrane region" description="Helical" evidence="10">
    <location>
        <begin position="387"/>
        <end position="411"/>
    </location>
</feature>
<feature type="region of interest" description="Disordered" evidence="11">
    <location>
        <begin position="260"/>
        <end position="290"/>
    </location>
</feature>